<evidence type="ECO:0000256" key="8">
    <source>
        <dbReference type="SAM" id="Phobius"/>
    </source>
</evidence>
<gene>
    <name evidence="9" type="ORF">Fcan01_26314</name>
</gene>
<dbReference type="Pfam" id="PF08395">
    <property type="entry name" value="7tm_7"/>
    <property type="match status" value="1"/>
</dbReference>
<evidence type="ECO:0000256" key="5">
    <source>
        <dbReference type="ARBA" id="ARBA00023136"/>
    </source>
</evidence>
<dbReference type="Proteomes" id="UP000198287">
    <property type="component" value="Unassembled WGS sequence"/>
</dbReference>
<dbReference type="GO" id="GO:0005886">
    <property type="term" value="C:plasma membrane"/>
    <property type="evidence" value="ECO:0007669"/>
    <property type="project" value="UniProtKB-SubCell"/>
</dbReference>
<evidence type="ECO:0000256" key="3">
    <source>
        <dbReference type="ARBA" id="ARBA00022692"/>
    </source>
</evidence>
<keyword evidence="2" id="KW-1003">Cell membrane</keyword>
<reference evidence="9 10" key="1">
    <citation type="submission" date="2015-12" db="EMBL/GenBank/DDBJ databases">
        <title>The genome of Folsomia candida.</title>
        <authorList>
            <person name="Faddeeva A."/>
            <person name="Derks M.F."/>
            <person name="Anvar Y."/>
            <person name="Smit S."/>
            <person name="Van Straalen N."/>
            <person name="Roelofs D."/>
        </authorList>
    </citation>
    <scope>NUCLEOTIDE SEQUENCE [LARGE SCALE GENOMIC DNA]</scope>
    <source>
        <strain evidence="9 10">VU population</strain>
        <tissue evidence="9">Whole body</tissue>
    </source>
</reference>
<evidence type="ECO:0000256" key="1">
    <source>
        <dbReference type="ARBA" id="ARBA00004651"/>
    </source>
</evidence>
<dbReference type="GO" id="GO:0007165">
    <property type="term" value="P:signal transduction"/>
    <property type="evidence" value="ECO:0007669"/>
    <property type="project" value="UniProtKB-KW"/>
</dbReference>
<feature type="transmembrane region" description="Helical" evidence="8">
    <location>
        <begin position="443"/>
        <end position="461"/>
    </location>
</feature>
<feature type="transmembrane region" description="Helical" evidence="8">
    <location>
        <begin position="205"/>
        <end position="226"/>
    </location>
</feature>
<keyword evidence="7" id="KW-0807">Transducer</keyword>
<dbReference type="GO" id="GO:0050909">
    <property type="term" value="P:sensory perception of taste"/>
    <property type="evidence" value="ECO:0007669"/>
    <property type="project" value="InterPro"/>
</dbReference>
<feature type="transmembrane region" description="Helical" evidence="8">
    <location>
        <begin position="140"/>
        <end position="160"/>
    </location>
</feature>
<evidence type="ECO:0008006" key="11">
    <source>
        <dbReference type="Google" id="ProtNLM"/>
    </source>
</evidence>
<evidence type="ECO:0000313" key="9">
    <source>
        <dbReference type="EMBL" id="OXA38954.1"/>
    </source>
</evidence>
<accession>A0A226D258</accession>
<organism evidence="9 10">
    <name type="scientific">Folsomia candida</name>
    <name type="common">Springtail</name>
    <dbReference type="NCBI Taxonomy" id="158441"/>
    <lineage>
        <taxon>Eukaryota</taxon>
        <taxon>Metazoa</taxon>
        <taxon>Ecdysozoa</taxon>
        <taxon>Arthropoda</taxon>
        <taxon>Hexapoda</taxon>
        <taxon>Collembola</taxon>
        <taxon>Entomobryomorpha</taxon>
        <taxon>Isotomoidea</taxon>
        <taxon>Isotomidae</taxon>
        <taxon>Proisotominae</taxon>
        <taxon>Folsomia</taxon>
    </lineage>
</organism>
<keyword evidence="4 8" id="KW-1133">Transmembrane helix</keyword>
<dbReference type="OrthoDB" id="8298850at2759"/>
<proteinExistence type="predicted"/>
<dbReference type="EMBL" id="LNIX01000042">
    <property type="protein sequence ID" value="OXA38954.1"/>
    <property type="molecule type" value="Genomic_DNA"/>
</dbReference>
<sequence length="467" mass="53139">MTSLKQVHAYFDQYYARDYQLEIACGDSIEEAPKKVGTSLQHKSLLAAVTRAALWPLRISQFAGFFPISIQRQKNGVNSSSSVEVSVDLLATASILTSPSAWWTLLLISLAAFPIISFQADAQRFDDYSGAFESMGRNTFRVINTLWIVFGNGCPFLTRIDAILQRTKFRQFWTNFLEMLRQFDAELLSGAELSSKFGASLRRKFLGHAVINFSAFSVGLYGGLSFAVNYEGETYIYIMGILQDGFLMMLACFQVFGFTLMIFFLLVYNHCLGVILTKLEQGQNSNDVISKLIKLYKLVDDQVHQFNAVFNYKIVLEVFYNFMSILFYGYFLILFTKMQEIMYTLTNVASSLILMAWFVWLGKQGSEITEKSKEIGRKLAYVEQNVVHFVPVQKAGACDQNTNYNCYKKWNTLDCKIRLTTVSYIQSCPLTVQNSIFDLNLRMLLSIIAAISTYLVIIVQFQSVDRS</sequence>
<comment type="subcellular location">
    <subcellularLocation>
        <location evidence="1">Cell membrane</location>
        <topology evidence="1">Multi-pass membrane protein</topology>
    </subcellularLocation>
</comment>
<comment type="caution">
    <text evidence="9">The sequence shown here is derived from an EMBL/GenBank/DDBJ whole genome shotgun (WGS) entry which is preliminary data.</text>
</comment>
<feature type="transmembrane region" description="Helical" evidence="8">
    <location>
        <begin position="101"/>
        <end position="120"/>
    </location>
</feature>
<dbReference type="PANTHER" id="PTHR21143">
    <property type="entry name" value="INVERTEBRATE GUSTATORY RECEPTOR"/>
    <property type="match status" value="1"/>
</dbReference>
<evidence type="ECO:0000256" key="7">
    <source>
        <dbReference type="ARBA" id="ARBA00023224"/>
    </source>
</evidence>
<keyword evidence="5 8" id="KW-0472">Membrane</keyword>
<evidence type="ECO:0000256" key="2">
    <source>
        <dbReference type="ARBA" id="ARBA00022475"/>
    </source>
</evidence>
<feature type="transmembrane region" description="Helical" evidence="8">
    <location>
        <begin position="246"/>
        <end position="268"/>
    </location>
</feature>
<dbReference type="GO" id="GO:0007635">
    <property type="term" value="P:chemosensory behavior"/>
    <property type="evidence" value="ECO:0007669"/>
    <property type="project" value="TreeGrafter"/>
</dbReference>
<protein>
    <recommendedName>
        <fullName evidence="11">Gustatory receptor</fullName>
    </recommendedName>
</protein>
<keyword evidence="10" id="KW-1185">Reference proteome</keyword>
<keyword evidence="3 8" id="KW-0812">Transmembrane</keyword>
<dbReference type="GO" id="GO:0043025">
    <property type="term" value="C:neuronal cell body"/>
    <property type="evidence" value="ECO:0007669"/>
    <property type="project" value="TreeGrafter"/>
</dbReference>
<dbReference type="AlphaFoldDB" id="A0A226D258"/>
<evidence type="ECO:0000313" key="10">
    <source>
        <dbReference type="Proteomes" id="UP000198287"/>
    </source>
</evidence>
<dbReference type="GO" id="GO:0008049">
    <property type="term" value="P:male courtship behavior"/>
    <property type="evidence" value="ECO:0007669"/>
    <property type="project" value="TreeGrafter"/>
</dbReference>
<keyword evidence="6" id="KW-0675">Receptor</keyword>
<dbReference type="GO" id="GO:0030425">
    <property type="term" value="C:dendrite"/>
    <property type="evidence" value="ECO:0007669"/>
    <property type="project" value="TreeGrafter"/>
</dbReference>
<evidence type="ECO:0000256" key="6">
    <source>
        <dbReference type="ARBA" id="ARBA00023170"/>
    </source>
</evidence>
<dbReference type="InterPro" id="IPR013604">
    <property type="entry name" value="7TM_chemorcpt"/>
</dbReference>
<name>A0A226D258_FOLCA</name>
<feature type="transmembrane region" description="Helical" evidence="8">
    <location>
        <begin position="314"/>
        <end position="335"/>
    </location>
</feature>
<dbReference type="GO" id="GO:0030424">
    <property type="term" value="C:axon"/>
    <property type="evidence" value="ECO:0007669"/>
    <property type="project" value="TreeGrafter"/>
</dbReference>
<feature type="transmembrane region" description="Helical" evidence="8">
    <location>
        <begin position="341"/>
        <end position="361"/>
    </location>
</feature>
<evidence type="ECO:0000256" key="4">
    <source>
        <dbReference type="ARBA" id="ARBA00022989"/>
    </source>
</evidence>
<dbReference type="PANTHER" id="PTHR21143:SF104">
    <property type="entry name" value="GUSTATORY RECEPTOR 8A-RELATED"/>
    <property type="match status" value="1"/>
</dbReference>